<evidence type="ECO:0000313" key="9">
    <source>
        <dbReference type="Proteomes" id="UP000069940"/>
    </source>
</evidence>
<feature type="domain" description="PHD-type" evidence="7">
    <location>
        <begin position="32"/>
        <end position="80"/>
    </location>
</feature>
<dbReference type="Proteomes" id="UP000069940">
    <property type="component" value="Unassembled WGS sequence"/>
</dbReference>
<protein>
    <recommendedName>
        <fullName evidence="7">PHD-type domain-containing protein</fullName>
    </recommendedName>
</protein>
<evidence type="ECO:0000256" key="3">
    <source>
        <dbReference type="ARBA" id="ARBA00022833"/>
    </source>
</evidence>
<dbReference type="PROSITE" id="PS50016">
    <property type="entry name" value="ZF_PHD_2"/>
    <property type="match status" value="1"/>
</dbReference>
<reference evidence="9" key="1">
    <citation type="journal article" date="2015" name="Proc. Natl. Acad. Sci. U.S.A.">
        <title>Genome sequence of the Asian Tiger mosquito, Aedes albopictus, reveals insights into its biology, genetics, and evolution.</title>
        <authorList>
            <person name="Chen X.G."/>
            <person name="Jiang X."/>
            <person name="Gu J."/>
            <person name="Xu M."/>
            <person name="Wu Y."/>
            <person name="Deng Y."/>
            <person name="Zhang C."/>
            <person name="Bonizzoni M."/>
            <person name="Dermauw W."/>
            <person name="Vontas J."/>
            <person name="Armbruster P."/>
            <person name="Huang X."/>
            <person name="Yang Y."/>
            <person name="Zhang H."/>
            <person name="He W."/>
            <person name="Peng H."/>
            <person name="Liu Y."/>
            <person name="Wu K."/>
            <person name="Chen J."/>
            <person name="Lirakis M."/>
            <person name="Topalis P."/>
            <person name="Van Leeuwen T."/>
            <person name="Hall A.B."/>
            <person name="Jiang X."/>
            <person name="Thorpe C."/>
            <person name="Mueller R.L."/>
            <person name="Sun C."/>
            <person name="Waterhouse R.M."/>
            <person name="Yan G."/>
            <person name="Tu Z.J."/>
            <person name="Fang X."/>
            <person name="James A.A."/>
        </authorList>
    </citation>
    <scope>NUCLEOTIDE SEQUENCE [LARGE SCALE GENOMIC DNA]</scope>
    <source>
        <strain evidence="9">Foshan</strain>
    </source>
</reference>
<keyword evidence="1" id="KW-0479">Metal-binding</keyword>
<organism evidence="8 9">
    <name type="scientific">Aedes albopictus</name>
    <name type="common">Asian tiger mosquito</name>
    <name type="synonym">Stegomyia albopicta</name>
    <dbReference type="NCBI Taxonomy" id="7160"/>
    <lineage>
        <taxon>Eukaryota</taxon>
        <taxon>Metazoa</taxon>
        <taxon>Ecdysozoa</taxon>
        <taxon>Arthropoda</taxon>
        <taxon>Hexapoda</taxon>
        <taxon>Insecta</taxon>
        <taxon>Pterygota</taxon>
        <taxon>Neoptera</taxon>
        <taxon>Endopterygota</taxon>
        <taxon>Diptera</taxon>
        <taxon>Nematocera</taxon>
        <taxon>Culicoidea</taxon>
        <taxon>Culicidae</taxon>
        <taxon>Culicinae</taxon>
        <taxon>Aedini</taxon>
        <taxon>Aedes</taxon>
        <taxon>Stegomyia</taxon>
    </lineage>
</organism>
<keyword evidence="3" id="KW-0862">Zinc</keyword>
<feature type="compositionally biased region" description="Polar residues" evidence="6">
    <location>
        <begin position="275"/>
        <end position="292"/>
    </location>
</feature>
<keyword evidence="5" id="KW-0175">Coiled coil</keyword>
<evidence type="ECO:0000256" key="6">
    <source>
        <dbReference type="SAM" id="MobiDB-lite"/>
    </source>
</evidence>
<dbReference type="InterPro" id="IPR019786">
    <property type="entry name" value="Zinc_finger_PHD-type_CS"/>
</dbReference>
<dbReference type="SUPFAM" id="SSF57903">
    <property type="entry name" value="FYVE/PHD zinc finger"/>
    <property type="match status" value="1"/>
</dbReference>
<dbReference type="PROSITE" id="PS01359">
    <property type="entry name" value="ZF_PHD_1"/>
    <property type="match status" value="1"/>
</dbReference>
<feature type="coiled-coil region" evidence="5">
    <location>
        <begin position="297"/>
        <end position="326"/>
    </location>
</feature>
<feature type="region of interest" description="Disordered" evidence="6">
    <location>
        <begin position="275"/>
        <end position="297"/>
    </location>
</feature>
<sequence length="698" mass="76884">MLGRTPMKTRSTTASRDAAGSTRSEIGCIDGSQHCKACTDEDNTRMVQCDKCDDWYHFECVEVSQGVATRDWQCPCCMQATQGARKKSSAKVTSVEPAVSTSASVNPSIRVTSVPLTIVPQIPSSLPALPQQTTSDNVNDSMLTHVPSNIMFPPMPANKASNIPNPPNVFATSTFFAPSMLMPPSIFTLAGGTVPFNPLPTPSNPLIQSTICSSNAFPEMASIRQCLPVSSGHPPRPAVVNIPLASSTIIPTTGLLVGQPSNEPLKSTLEIPRNNAKQGFGETSSQHSGASRRSTKQRQLELELKMLDEERKLQEEEDAKKRAYLQKRYALLLEIASETSSIVGAEDGAIQDRVDEWINNGMDEGQRSDQPGPNRELLDLNEAAHPASRNVHQCYAQTDIVNDQRRNALLPQPRTIPTATRQRNFDIPSSQPTHGSSNHPMMSNLGGRRPSIDIQLNQRSRVVNSPGLGRSSLRREVYDDDAEGNNLTRSQVAARQAVSRELPTFSGIPEEWPLFFSSFTTTTNMCGYTAEENLVRLQKCLSGKAFEAVKCMLMHPMNVTQIISTLKMRFGNPEIIVHNLMAKISSTPAPKAEKLDTIIEFALAVQNLCATIEACQLDEYSYNVALLRELVEKLPAAIKLDWARYRRNFTTVNLSVFSSWLYELAEDICPLAGLPMDTKAQRIARIARNNQHHSCLRL</sequence>
<evidence type="ECO:0000256" key="2">
    <source>
        <dbReference type="ARBA" id="ARBA00022771"/>
    </source>
</evidence>
<dbReference type="InterPro" id="IPR011011">
    <property type="entry name" value="Znf_FYVE_PHD"/>
</dbReference>
<evidence type="ECO:0000256" key="4">
    <source>
        <dbReference type="PROSITE-ProRule" id="PRU00146"/>
    </source>
</evidence>
<reference evidence="8" key="2">
    <citation type="submission" date="2025-05" db="UniProtKB">
        <authorList>
            <consortium name="EnsemblMetazoa"/>
        </authorList>
    </citation>
    <scope>IDENTIFICATION</scope>
    <source>
        <strain evidence="8">Foshan</strain>
    </source>
</reference>
<dbReference type="InterPro" id="IPR001965">
    <property type="entry name" value="Znf_PHD"/>
</dbReference>
<evidence type="ECO:0000256" key="1">
    <source>
        <dbReference type="ARBA" id="ARBA00022723"/>
    </source>
</evidence>
<dbReference type="Pfam" id="PF00628">
    <property type="entry name" value="PHD"/>
    <property type="match status" value="1"/>
</dbReference>
<dbReference type="Pfam" id="PF03564">
    <property type="entry name" value="DUF1759"/>
    <property type="match status" value="1"/>
</dbReference>
<dbReference type="GeneID" id="115259208"/>
<dbReference type="EnsemblMetazoa" id="AALFPA23_015081.R21871">
    <property type="protein sequence ID" value="AALFPA23_015081.P21871"/>
    <property type="gene ID" value="AALFPA23_015081"/>
</dbReference>
<dbReference type="PANTHER" id="PTHR47331">
    <property type="entry name" value="PHD-TYPE DOMAIN-CONTAINING PROTEIN"/>
    <property type="match status" value="1"/>
</dbReference>
<dbReference type="RefSeq" id="XP_062699812.1">
    <property type="nucleotide sequence ID" value="XM_062843828.1"/>
</dbReference>
<proteinExistence type="predicted"/>
<dbReference type="SMART" id="SM00249">
    <property type="entry name" value="PHD"/>
    <property type="match status" value="1"/>
</dbReference>
<feature type="compositionally biased region" description="Polar residues" evidence="6">
    <location>
        <begin position="417"/>
        <end position="441"/>
    </location>
</feature>
<name>A0ABM1Z4R7_AEDAL</name>
<dbReference type="InterPro" id="IPR013083">
    <property type="entry name" value="Znf_RING/FYVE/PHD"/>
</dbReference>
<keyword evidence="2 4" id="KW-0863">Zinc-finger</keyword>
<dbReference type="InterPro" id="IPR005312">
    <property type="entry name" value="DUF1759"/>
</dbReference>
<dbReference type="InterPro" id="IPR019787">
    <property type="entry name" value="Znf_PHD-finger"/>
</dbReference>
<feature type="region of interest" description="Disordered" evidence="6">
    <location>
        <begin position="417"/>
        <end position="448"/>
    </location>
</feature>
<dbReference type="Gene3D" id="3.30.40.10">
    <property type="entry name" value="Zinc/RING finger domain, C3HC4 (zinc finger)"/>
    <property type="match status" value="1"/>
</dbReference>
<evidence type="ECO:0000313" key="8">
    <source>
        <dbReference type="EnsemblMetazoa" id="AALFPA23_015081.P21871"/>
    </source>
</evidence>
<keyword evidence="9" id="KW-1185">Reference proteome</keyword>
<accession>A0ABM1Z4R7</accession>
<evidence type="ECO:0000259" key="7">
    <source>
        <dbReference type="PROSITE" id="PS50016"/>
    </source>
</evidence>
<evidence type="ECO:0000256" key="5">
    <source>
        <dbReference type="SAM" id="Coils"/>
    </source>
</evidence>